<dbReference type="InterPro" id="IPR050954">
    <property type="entry name" value="ET_IronSulfur_Cluster-Binding"/>
</dbReference>
<dbReference type="EMBL" id="AP025564">
    <property type="protein sequence ID" value="BDE95682.1"/>
    <property type="molecule type" value="Genomic_DNA"/>
</dbReference>
<evidence type="ECO:0000256" key="1">
    <source>
        <dbReference type="ARBA" id="ARBA00022485"/>
    </source>
</evidence>
<evidence type="ECO:0000256" key="3">
    <source>
        <dbReference type="ARBA" id="ARBA00023004"/>
    </source>
</evidence>
<dbReference type="PROSITE" id="PS00198">
    <property type="entry name" value="4FE4S_FER_1"/>
    <property type="match status" value="1"/>
</dbReference>
<dbReference type="Proteomes" id="UP001320544">
    <property type="component" value="Chromosome"/>
</dbReference>
<dbReference type="CDD" id="cd10551">
    <property type="entry name" value="PsrB"/>
    <property type="match status" value="1"/>
</dbReference>
<keyword evidence="1" id="KW-0004">4Fe-4S</keyword>
<feature type="domain" description="4Fe-4S ferredoxin-type" evidence="5">
    <location>
        <begin position="4"/>
        <end position="34"/>
    </location>
</feature>
<dbReference type="RefSeq" id="WP_102378728.1">
    <property type="nucleotide sequence ID" value="NZ_AP025564.1"/>
</dbReference>
<reference evidence="6 7" key="1">
    <citation type="submission" date="2022-01" db="EMBL/GenBank/DDBJ databases">
        <title>Novel bile acid biosynthetic pathways are enriched in the microbiome of centenarians.</title>
        <authorList>
            <person name="Sato Y."/>
            <person name="Atarashi K."/>
            <person name="Plichta R.D."/>
            <person name="Arai Y."/>
            <person name="Sasajima S."/>
            <person name="Kearney M.S."/>
            <person name="Suda W."/>
            <person name="Takeshita K."/>
            <person name="Sasaki T."/>
            <person name="Okamoto S."/>
            <person name="Skelly N.A."/>
            <person name="Okamura Y."/>
            <person name="Vlamakis H."/>
            <person name="Li Y."/>
            <person name="Tanoue T."/>
            <person name="Takei H."/>
            <person name="Nittono H."/>
            <person name="Narushima S."/>
            <person name="Irie J."/>
            <person name="Itoh H."/>
            <person name="Moriya K."/>
            <person name="Sugiura Y."/>
            <person name="Suematsu M."/>
            <person name="Moritoki N."/>
            <person name="Shibata S."/>
            <person name="Littman R.D."/>
            <person name="Fischbach A.M."/>
            <person name="Uwamino Y."/>
            <person name="Inoue T."/>
            <person name="Honda A."/>
            <person name="Hattori M."/>
            <person name="Murai T."/>
            <person name="Xavier J.R."/>
            <person name="Hirose N."/>
            <person name="Honda K."/>
        </authorList>
    </citation>
    <scope>NUCLEOTIDE SEQUENCE [LARGE SCALE GENOMIC DNA]</scope>
    <source>
        <strain evidence="6 7">CE91-St30</strain>
    </source>
</reference>
<keyword evidence="2" id="KW-0479">Metal-binding</keyword>
<feature type="domain" description="4Fe-4S ferredoxin-type" evidence="5">
    <location>
        <begin position="82"/>
        <end position="111"/>
    </location>
</feature>
<gene>
    <name evidence="6" type="ORF">CE91St30_10150</name>
</gene>
<evidence type="ECO:0000313" key="7">
    <source>
        <dbReference type="Proteomes" id="UP001320544"/>
    </source>
</evidence>
<proteinExistence type="predicted"/>
<dbReference type="Pfam" id="PF13247">
    <property type="entry name" value="Fer4_11"/>
    <property type="match status" value="1"/>
</dbReference>
<evidence type="ECO:0000256" key="4">
    <source>
        <dbReference type="ARBA" id="ARBA00023014"/>
    </source>
</evidence>
<dbReference type="SUPFAM" id="SSF54862">
    <property type="entry name" value="4Fe-4S ferredoxins"/>
    <property type="match status" value="1"/>
</dbReference>
<evidence type="ECO:0000259" key="5">
    <source>
        <dbReference type="PROSITE" id="PS51379"/>
    </source>
</evidence>
<keyword evidence="4" id="KW-0411">Iron-sulfur</keyword>
<keyword evidence="7" id="KW-1185">Reference proteome</keyword>
<dbReference type="InterPro" id="IPR017896">
    <property type="entry name" value="4Fe4S_Fe-S-bd"/>
</dbReference>
<sequence length="192" mass="21791">MTRYVMVIDKRRCIGCQSCTVACRTWNDLPLDIVYNPVVTEGTQGTWPNVHRDWTPLLCMHCANPECVPCCPTGASQQDEDGTVWIDSKKCMACKVCVNACPYGMRDASHLEPRLHRFVRKCTFCRDRRQMDPSAKPYCVDTCHQKARIFGDIDDPESEVSKLIGSVKTERLFTEFGTDPQIYYIPELGGKA</sequence>
<keyword evidence="3" id="KW-0408">Iron</keyword>
<protein>
    <submittedName>
        <fullName evidence="6">4Fe-4S ferredoxin</fullName>
    </submittedName>
</protein>
<feature type="domain" description="4Fe-4S ferredoxin-type" evidence="5">
    <location>
        <begin position="48"/>
        <end position="81"/>
    </location>
</feature>
<dbReference type="Gene3D" id="3.30.70.20">
    <property type="match status" value="2"/>
</dbReference>
<accession>A0ABM7WHE7</accession>
<dbReference type="InterPro" id="IPR017900">
    <property type="entry name" value="4Fe4S_Fe_S_CS"/>
</dbReference>
<evidence type="ECO:0000313" key="6">
    <source>
        <dbReference type="EMBL" id="BDE95682.1"/>
    </source>
</evidence>
<name>A0ABM7WHE7_9ACTN</name>
<dbReference type="PANTHER" id="PTHR43177">
    <property type="entry name" value="PROTEIN NRFC"/>
    <property type="match status" value="1"/>
</dbReference>
<organism evidence="6 7">
    <name type="scientific">Raoultibacter timonensis</name>
    <dbReference type="NCBI Taxonomy" id="1907662"/>
    <lineage>
        <taxon>Bacteria</taxon>
        <taxon>Bacillati</taxon>
        <taxon>Actinomycetota</taxon>
        <taxon>Coriobacteriia</taxon>
        <taxon>Eggerthellales</taxon>
        <taxon>Eggerthellaceae</taxon>
        <taxon>Raoultibacter</taxon>
    </lineage>
</organism>
<dbReference type="PROSITE" id="PS51379">
    <property type="entry name" value="4FE4S_FER_2"/>
    <property type="match status" value="3"/>
</dbReference>
<evidence type="ECO:0000256" key="2">
    <source>
        <dbReference type="ARBA" id="ARBA00022723"/>
    </source>
</evidence>
<dbReference type="PANTHER" id="PTHR43177:SF3">
    <property type="entry name" value="PROTEIN NRFC HOMOLOG"/>
    <property type="match status" value="1"/>
</dbReference>